<keyword evidence="5" id="KW-0175">Coiled coil</keyword>
<feature type="compositionally biased region" description="Low complexity" evidence="6">
    <location>
        <begin position="1398"/>
        <end position="1409"/>
    </location>
</feature>
<feature type="compositionally biased region" description="Polar residues" evidence="6">
    <location>
        <begin position="182"/>
        <end position="202"/>
    </location>
</feature>
<dbReference type="PANTHER" id="PTHR11361">
    <property type="entry name" value="DNA MISMATCH REPAIR PROTEIN MUTS FAMILY MEMBER"/>
    <property type="match status" value="1"/>
</dbReference>
<feature type="domain" description="DNA mismatch repair protein MutS core" evidence="8">
    <location>
        <begin position="765"/>
        <end position="1103"/>
    </location>
</feature>
<evidence type="ECO:0000259" key="7">
    <source>
        <dbReference type="SMART" id="SM00333"/>
    </source>
</evidence>
<dbReference type="GO" id="GO:0005634">
    <property type="term" value="C:nucleus"/>
    <property type="evidence" value="ECO:0007669"/>
    <property type="project" value="TreeGrafter"/>
</dbReference>
<keyword evidence="4" id="KW-0238">DNA-binding</keyword>
<dbReference type="PANTHER" id="PTHR11361:SF150">
    <property type="entry name" value="DNA MISMATCH REPAIR PROTEIN MSH6"/>
    <property type="match status" value="1"/>
</dbReference>
<feature type="region of interest" description="Disordered" evidence="6">
    <location>
        <begin position="1368"/>
        <end position="1478"/>
    </location>
</feature>
<dbReference type="InterPro" id="IPR002999">
    <property type="entry name" value="Tudor"/>
</dbReference>
<feature type="domain" description="Tudor" evidence="7">
    <location>
        <begin position="96"/>
        <end position="152"/>
    </location>
</feature>
<evidence type="ECO:0000256" key="5">
    <source>
        <dbReference type="SAM" id="Coils"/>
    </source>
</evidence>
<dbReference type="Proteomes" id="UP001438707">
    <property type="component" value="Unassembled WGS sequence"/>
</dbReference>
<evidence type="ECO:0000256" key="4">
    <source>
        <dbReference type="ARBA" id="ARBA00023125"/>
    </source>
</evidence>
<keyword evidence="3" id="KW-0067">ATP-binding</keyword>
<proteinExistence type="predicted"/>
<feature type="coiled-coil region" evidence="5">
    <location>
        <begin position="931"/>
        <end position="958"/>
    </location>
</feature>
<feature type="compositionally biased region" description="Polar residues" evidence="6">
    <location>
        <begin position="1371"/>
        <end position="1391"/>
    </location>
</feature>
<evidence type="ECO:0000313" key="11">
    <source>
        <dbReference type="Proteomes" id="UP001438707"/>
    </source>
</evidence>
<dbReference type="Gene3D" id="1.10.1420.10">
    <property type="match status" value="2"/>
</dbReference>
<gene>
    <name evidence="10" type="ORF">WJX74_002610</name>
</gene>
<dbReference type="SUPFAM" id="SSF55271">
    <property type="entry name" value="DNA repair protein MutS, domain I"/>
    <property type="match status" value="1"/>
</dbReference>
<protein>
    <recommendedName>
        <fullName evidence="12">DNA mismatch repair protein</fullName>
    </recommendedName>
</protein>
<evidence type="ECO:0000256" key="1">
    <source>
        <dbReference type="ARBA" id="ARBA00022741"/>
    </source>
</evidence>
<evidence type="ECO:0000256" key="2">
    <source>
        <dbReference type="ARBA" id="ARBA00022763"/>
    </source>
</evidence>
<feature type="compositionally biased region" description="Polar residues" evidence="6">
    <location>
        <begin position="1455"/>
        <end position="1465"/>
    </location>
</feature>
<dbReference type="FunFam" id="1.10.1420.10:FF:000005">
    <property type="entry name" value="DNA mismatch repair protein"/>
    <property type="match status" value="1"/>
</dbReference>
<feature type="compositionally biased region" description="Basic residues" evidence="6">
    <location>
        <begin position="1468"/>
        <end position="1478"/>
    </location>
</feature>
<dbReference type="InterPro" id="IPR007861">
    <property type="entry name" value="DNA_mismatch_repair_MutS_clamp"/>
</dbReference>
<dbReference type="SMART" id="SM00333">
    <property type="entry name" value="TUDOR"/>
    <property type="match status" value="1"/>
</dbReference>
<feature type="region of interest" description="Disordered" evidence="6">
    <location>
        <begin position="1"/>
        <end position="102"/>
    </location>
</feature>
<dbReference type="InterPro" id="IPR007696">
    <property type="entry name" value="DNA_mismatch_repair_MutS_core"/>
</dbReference>
<dbReference type="InterPro" id="IPR016151">
    <property type="entry name" value="DNA_mismatch_repair_MutS_N"/>
</dbReference>
<keyword evidence="2" id="KW-0227">DNA damage</keyword>
<organism evidence="10 11">
    <name type="scientific">Apatococcus lobatus</name>
    <dbReference type="NCBI Taxonomy" id="904363"/>
    <lineage>
        <taxon>Eukaryota</taxon>
        <taxon>Viridiplantae</taxon>
        <taxon>Chlorophyta</taxon>
        <taxon>core chlorophytes</taxon>
        <taxon>Trebouxiophyceae</taxon>
        <taxon>Chlorellales</taxon>
        <taxon>Chlorellaceae</taxon>
        <taxon>Apatococcus</taxon>
    </lineage>
</organism>
<keyword evidence="1" id="KW-0547">Nucleotide-binding</keyword>
<dbReference type="InterPro" id="IPR007695">
    <property type="entry name" value="DNA_mismatch_repair_MutS-lik_N"/>
</dbReference>
<feature type="region of interest" description="Disordered" evidence="6">
    <location>
        <begin position="150"/>
        <end position="320"/>
    </location>
</feature>
<dbReference type="GO" id="GO:0140664">
    <property type="term" value="F:ATP-dependent DNA damage sensor activity"/>
    <property type="evidence" value="ECO:0007669"/>
    <property type="project" value="InterPro"/>
</dbReference>
<evidence type="ECO:0000256" key="6">
    <source>
        <dbReference type="SAM" id="MobiDB-lite"/>
    </source>
</evidence>
<dbReference type="InterPro" id="IPR000432">
    <property type="entry name" value="DNA_mismatch_repair_MutS_C"/>
</dbReference>
<dbReference type="GO" id="GO:0005524">
    <property type="term" value="F:ATP binding"/>
    <property type="evidence" value="ECO:0007669"/>
    <property type="project" value="UniProtKB-KW"/>
</dbReference>
<evidence type="ECO:0000313" key="10">
    <source>
        <dbReference type="EMBL" id="KAK9844444.1"/>
    </source>
</evidence>
<dbReference type="InterPro" id="IPR036678">
    <property type="entry name" value="MutS_con_dom_sf"/>
</dbReference>
<sequence>MSSKRKSLPTTGRGSIANFFKPATQESKTSQAPPALKSPCKLQGLNRKQPLQPQELNTPLQPPSCASGQKRMPSPANAPSNKKQKGRTSPRPGSAPAVPVGATLKVFWKDDDAWYKGRVTRFDGLKHHIEYEDGELELLTLADERYELATPGSSGARRPAKRSRGAGSRVLLSESDGEADNVSVQAASESGSDFSLGNSKVPESSDDEEVALESETPHSSQGKGRPAGADASASEDDTGAPTAKRRKSQGHSQKVGKQPGKRSSSKRSQATSAGSMPQAVDIDLDAPEHAAPPNPKAQPGAKGILGGAGQVSSNARSESGSLKAAMAAEQERFASRAAERFPFLHPSKIKDAALQRPGDPGFNPRTLHIPKDWFIKAKVSEGQKQWWDFKRQNWDAVMLFKMGKFYEMFEMDAHTGCEVLGLTYMRGEQPHCGFPEAMYHQNAERLVRAGLRVVVIEQTETPDQLKARNDNRQKAEKKVNVVERQLVAVLTTGTLTDAEMLSGHPDASYLLALIEHPLPSHGPGPGSTSKDADLPVTRMAAAPVCRTQAEVAVDASAAAADVACAPKSSSPAADAGTDAQVMIGACFIDVATSRILIGQWIDDGARSHLRLHLSSTMPVELVLPAQGLSRATSKLLRGILKNPRINNQDKSQQFWDPSIALERAQQGSPGASQPAILQRLAGDVRGNAAALSAFGGSLSFLQEALLDRNILKAGRFELLPGSAVADASSVDNSGPQGSSDQLAAHLRVDGAALDNLEVLENESGRKAGTLLGALDRCMTPGGRRLLRAWLLRPLLKMADIIARQDAVAALMGPVSQAASDARAAFSEVGDLERSIARLQAAGTGRDADNVVLYEDAAKRRVTALASVLQGLQSLQEALRLLERASQQTGSQVLQSLVTPGTRFPDMQQQLQHLTDATDWSAACASGQIIPAQGVDAAFDEAEAEIKSAEKALKAYLKEVCTKLEAGNDITYISLQKESHLLEIPQEFAKRVPSSYELIAQRKGFNRYMTSRLRELVTSHKSALEARERAASCILQGLVKRFIEQQAVWQAAAQAMAELDVLMAFAEAARGTGEGPMCRPSFLPENADPILKAQALRHPAEVGAMQGRSFVPNDICLGGPCPSFVLLTGPNMGGKSTLLRQVCLAALMAQAGAWVPATSLELTPVDAVFVRMGARDAILLGHSTFFVELSETAAALNRATSRSLVAMDELGRGTSTSDGASIAAAVLQHLTSVTRCRGLFATHYHSIANVPGTSSCHMACAVEPAKDGQPEQVTFLYKLAQGACPRSYGVNVARLAGLPESVLQRATSFASGREAVLKASYGKLVSSRPDQQPANLHFSSKSQPALFHGPFEARGSRLLLLLGSDSLKSSHAHQGSNAVNHQDSESASTSPRQLDAMRAAAAETTSSPASQPEVMLAGSRRRALADLQSQAEAGHSFHGSRRQQQGSQADRHGHCTTRSTPASNNLARVGKRKGRSKHSIMAKHPGLVGRIVDVPADVFSVDIPDMYYRGIIRKRDYAHKDSFEVKFLEDGSRYWLPISDCQQWLEQMEARGRSETSQTVGAASDNFAASILAGFHGSYASDCSHNAWKASATAQHHSRAKRQRLTRSSSEPDISNLQRLASAV</sequence>
<dbReference type="NCBIfam" id="NF003810">
    <property type="entry name" value="PRK05399.1"/>
    <property type="match status" value="1"/>
</dbReference>
<dbReference type="Gene3D" id="3.30.420.110">
    <property type="entry name" value="MutS, connector domain"/>
    <property type="match status" value="1"/>
</dbReference>
<evidence type="ECO:0000256" key="3">
    <source>
        <dbReference type="ARBA" id="ARBA00022840"/>
    </source>
</evidence>
<dbReference type="Pfam" id="PF05192">
    <property type="entry name" value="MutS_III"/>
    <property type="match status" value="1"/>
</dbReference>
<dbReference type="InterPro" id="IPR027417">
    <property type="entry name" value="P-loop_NTPase"/>
</dbReference>
<dbReference type="SUPFAM" id="SSF48334">
    <property type="entry name" value="DNA repair protein MutS, domain III"/>
    <property type="match status" value="1"/>
</dbReference>
<feature type="compositionally biased region" description="Polar residues" evidence="6">
    <location>
        <begin position="49"/>
        <end position="67"/>
    </location>
</feature>
<dbReference type="GO" id="GO:0030983">
    <property type="term" value="F:mismatched DNA binding"/>
    <property type="evidence" value="ECO:0007669"/>
    <property type="project" value="InterPro"/>
</dbReference>
<dbReference type="Gene3D" id="3.40.50.300">
    <property type="entry name" value="P-loop containing nucleotide triphosphate hydrolases"/>
    <property type="match status" value="1"/>
</dbReference>
<dbReference type="Pfam" id="PF05190">
    <property type="entry name" value="MutS_IV"/>
    <property type="match status" value="1"/>
</dbReference>
<accession>A0AAW1SF01</accession>
<dbReference type="SMART" id="SM00533">
    <property type="entry name" value="MUTSd"/>
    <property type="match status" value="1"/>
</dbReference>
<feature type="coiled-coil region" evidence="5">
    <location>
        <begin position="864"/>
        <end position="891"/>
    </location>
</feature>
<dbReference type="Pfam" id="PF00488">
    <property type="entry name" value="MutS_V"/>
    <property type="match status" value="1"/>
</dbReference>
<reference evidence="10 11" key="1">
    <citation type="journal article" date="2024" name="Nat. Commun.">
        <title>Phylogenomics reveals the evolutionary origins of lichenization in chlorophyte algae.</title>
        <authorList>
            <person name="Puginier C."/>
            <person name="Libourel C."/>
            <person name="Otte J."/>
            <person name="Skaloud P."/>
            <person name="Haon M."/>
            <person name="Grisel S."/>
            <person name="Petersen M."/>
            <person name="Berrin J.G."/>
            <person name="Delaux P.M."/>
            <person name="Dal Grande F."/>
            <person name="Keller J."/>
        </authorList>
    </citation>
    <scope>NUCLEOTIDE SEQUENCE [LARGE SCALE GENOMIC DNA]</scope>
    <source>
        <strain evidence="10 11">SAG 2145</strain>
    </source>
</reference>
<dbReference type="Pfam" id="PF01624">
    <property type="entry name" value="MutS_I"/>
    <property type="match status" value="1"/>
</dbReference>
<evidence type="ECO:0000259" key="9">
    <source>
        <dbReference type="SMART" id="SM00534"/>
    </source>
</evidence>
<dbReference type="EMBL" id="JALJOS010000001">
    <property type="protein sequence ID" value="KAK9844444.1"/>
    <property type="molecule type" value="Genomic_DNA"/>
</dbReference>
<dbReference type="SMART" id="SM00534">
    <property type="entry name" value="MUTSac"/>
    <property type="match status" value="1"/>
</dbReference>
<evidence type="ECO:0008006" key="12">
    <source>
        <dbReference type="Google" id="ProtNLM"/>
    </source>
</evidence>
<dbReference type="InterPro" id="IPR036187">
    <property type="entry name" value="DNA_mismatch_repair_MutS_sf"/>
</dbReference>
<keyword evidence="11" id="KW-1185">Reference proteome</keyword>
<comment type="caution">
    <text evidence="10">The sequence shown here is derived from an EMBL/GenBank/DDBJ whole genome shotgun (WGS) entry which is preliminary data.</text>
</comment>
<dbReference type="Gene3D" id="2.30.30.140">
    <property type="match status" value="1"/>
</dbReference>
<dbReference type="GO" id="GO:0006298">
    <property type="term" value="P:mismatch repair"/>
    <property type="evidence" value="ECO:0007669"/>
    <property type="project" value="InterPro"/>
</dbReference>
<name>A0AAW1SF01_9CHLO</name>
<feature type="domain" description="DNA mismatch repair proteins mutS family" evidence="9">
    <location>
        <begin position="1121"/>
        <end position="1310"/>
    </location>
</feature>
<evidence type="ECO:0000259" key="8">
    <source>
        <dbReference type="SMART" id="SM00533"/>
    </source>
</evidence>
<dbReference type="Gene3D" id="3.40.1170.10">
    <property type="entry name" value="DNA repair protein MutS, domain I"/>
    <property type="match status" value="1"/>
</dbReference>
<dbReference type="SUPFAM" id="SSF52540">
    <property type="entry name" value="P-loop containing nucleoside triphosphate hydrolases"/>
    <property type="match status" value="1"/>
</dbReference>
<dbReference type="CDD" id="cd20404">
    <property type="entry name" value="Tudor_Agenet_AtEML-like"/>
    <property type="match status" value="1"/>
</dbReference>
<feature type="compositionally biased region" description="Polar residues" evidence="6">
    <location>
        <begin position="310"/>
        <end position="320"/>
    </location>
</feature>
<dbReference type="InterPro" id="IPR045076">
    <property type="entry name" value="MutS"/>
</dbReference>
<feature type="compositionally biased region" description="Polar residues" evidence="6">
    <location>
        <begin position="266"/>
        <end position="275"/>
    </location>
</feature>